<proteinExistence type="predicted"/>
<evidence type="ECO:0000256" key="1">
    <source>
        <dbReference type="SAM" id="Phobius"/>
    </source>
</evidence>
<evidence type="ECO:0000313" key="3">
    <source>
        <dbReference type="Proteomes" id="UP000640489"/>
    </source>
</evidence>
<name>A0A930VAN4_9ACTN</name>
<dbReference type="AlphaFoldDB" id="A0A930VAN4"/>
<evidence type="ECO:0000313" key="2">
    <source>
        <dbReference type="EMBL" id="MBF4762978.1"/>
    </source>
</evidence>
<dbReference type="EMBL" id="JADKPN010000003">
    <property type="protein sequence ID" value="MBF4762978.1"/>
    <property type="molecule type" value="Genomic_DNA"/>
</dbReference>
<feature type="transmembrane region" description="Helical" evidence="1">
    <location>
        <begin position="6"/>
        <end position="32"/>
    </location>
</feature>
<gene>
    <name evidence="2" type="ORF">ISU07_07540</name>
</gene>
<keyword evidence="3" id="KW-1185">Reference proteome</keyword>
<dbReference type="RefSeq" id="WP_194706175.1">
    <property type="nucleotide sequence ID" value="NZ_JADKPN010000003.1"/>
</dbReference>
<keyword evidence="1" id="KW-0812">Transmembrane</keyword>
<sequence>MVIVSTAFVVTLLSLVGIAVVAGVGILGAIAANRLAFHHRARVSRRESIRTYYGHLALGH</sequence>
<keyword evidence="1" id="KW-1133">Transmembrane helix</keyword>
<keyword evidence="1" id="KW-0472">Membrane</keyword>
<dbReference type="Proteomes" id="UP000640489">
    <property type="component" value="Unassembled WGS sequence"/>
</dbReference>
<organism evidence="2 3">
    <name type="scientific">Nocardioides islandensis</name>
    <dbReference type="NCBI Taxonomy" id="433663"/>
    <lineage>
        <taxon>Bacteria</taxon>
        <taxon>Bacillati</taxon>
        <taxon>Actinomycetota</taxon>
        <taxon>Actinomycetes</taxon>
        <taxon>Propionibacteriales</taxon>
        <taxon>Nocardioidaceae</taxon>
        <taxon>Nocardioides</taxon>
    </lineage>
</organism>
<accession>A0A930VAN4</accession>
<protein>
    <submittedName>
        <fullName evidence="2">Uncharacterized protein</fullName>
    </submittedName>
</protein>
<comment type="caution">
    <text evidence="2">The sequence shown here is derived from an EMBL/GenBank/DDBJ whole genome shotgun (WGS) entry which is preliminary data.</text>
</comment>
<reference evidence="2" key="1">
    <citation type="submission" date="2020-11" db="EMBL/GenBank/DDBJ databases">
        <title>Nocardioides sp. nov., isolated from Soil of Cynanchum wilfordii Hemsley rhizosphere.</title>
        <authorList>
            <person name="Lee J.-S."/>
            <person name="Suh M.K."/>
            <person name="Kim J.-S."/>
        </authorList>
    </citation>
    <scope>NUCLEOTIDE SEQUENCE</scope>
    <source>
        <strain evidence="2">KCTC 19275</strain>
    </source>
</reference>